<keyword evidence="5" id="KW-0378">Hydrolase</keyword>
<evidence type="ECO:0000256" key="2">
    <source>
        <dbReference type="ARBA" id="ARBA00022649"/>
    </source>
</evidence>
<evidence type="ECO:0000256" key="7">
    <source>
        <dbReference type="ARBA" id="ARBA00023016"/>
    </source>
</evidence>
<proteinExistence type="inferred from homology"/>
<keyword evidence="2" id="KW-1277">Toxin-antitoxin system</keyword>
<dbReference type="SUPFAM" id="SSF54786">
    <property type="entry name" value="YcfA/nrd intein domain"/>
    <property type="match status" value="1"/>
</dbReference>
<dbReference type="EMBL" id="QFGA01000002">
    <property type="protein sequence ID" value="TEB05866.1"/>
    <property type="molecule type" value="Genomic_DNA"/>
</dbReference>
<keyword evidence="4" id="KW-0255">Endonuclease</keyword>
<comment type="caution">
    <text evidence="8">The sequence shown here is derived from an EMBL/GenBank/DDBJ whole genome shotgun (WGS) entry which is preliminary data.</text>
</comment>
<evidence type="ECO:0000256" key="4">
    <source>
        <dbReference type="ARBA" id="ARBA00022759"/>
    </source>
</evidence>
<evidence type="ECO:0000313" key="8">
    <source>
        <dbReference type="EMBL" id="TEB05866.1"/>
    </source>
</evidence>
<keyword evidence="3" id="KW-0540">Nuclease</keyword>
<dbReference type="GO" id="GO:0016787">
    <property type="term" value="F:hydrolase activity"/>
    <property type="evidence" value="ECO:0007669"/>
    <property type="project" value="UniProtKB-KW"/>
</dbReference>
<keyword evidence="7" id="KW-0346">Stress response</keyword>
<dbReference type="InterPro" id="IPR012933">
    <property type="entry name" value="HicA_mRNA_interferase"/>
</dbReference>
<gene>
    <name evidence="8" type="ORF">Psch_02908</name>
</gene>
<evidence type="ECO:0000256" key="6">
    <source>
        <dbReference type="ARBA" id="ARBA00022884"/>
    </source>
</evidence>
<evidence type="ECO:0000313" key="9">
    <source>
        <dbReference type="Proteomes" id="UP000298324"/>
    </source>
</evidence>
<dbReference type="Gene3D" id="3.30.920.30">
    <property type="entry name" value="Hypothetical protein"/>
    <property type="match status" value="1"/>
</dbReference>
<dbReference type="RefSeq" id="WP_190258568.1">
    <property type="nucleotide sequence ID" value="NZ_QFGA01000002.1"/>
</dbReference>
<dbReference type="AlphaFoldDB" id="A0A4Y7RAP3"/>
<evidence type="ECO:0000256" key="1">
    <source>
        <dbReference type="ARBA" id="ARBA00006620"/>
    </source>
</evidence>
<keyword evidence="9" id="KW-1185">Reference proteome</keyword>
<reference evidence="8 9" key="1">
    <citation type="journal article" date="2018" name="Environ. Microbiol.">
        <title>Novel energy conservation strategies and behaviour of Pelotomaculum schinkii driving syntrophic propionate catabolism.</title>
        <authorList>
            <person name="Hidalgo-Ahumada C.A.P."/>
            <person name="Nobu M.K."/>
            <person name="Narihiro T."/>
            <person name="Tamaki H."/>
            <person name="Liu W.T."/>
            <person name="Kamagata Y."/>
            <person name="Stams A.J.M."/>
            <person name="Imachi H."/>
            <person name="Sousa D.Z."/>
        </authorList>
    </citation>
    <scope>NUCLEOTIDE SEQUENCE [LARGE SCALE GENOMIC DNA]</scope>
    <source>
        <strain evidence="8 9">HH</strain>
    </source>
</reference>
<keyword evidence="6" id="KW-0694">RNA-binding</keyword>
<dbReference type="Pfam" id="PF07927">
    <property type="entry name" value="HicA_toxin"/>
    <property type="match status" value="1"/>
</dbReference>
<dbReference type="PANTHER" id="PTHR34873">
    <property type="entry name" value="SSR1766 PROTEIN"/>
    <property type="match status" value="1"/>
</dbReference>
<dbReference type="InterPro" id="IPR038570">
    <property type="entry name" value="HicA_sf"/>
</dbReference>
<dbReference type="GO" id="GO:0003729">
    <property type="term" value="F:mRNA binding"/>
    <property type="evidence" value="ECO:0007669"/>
    <property type="project" value="InterPro"/>
</dbReference>
<evidence type="ECO:0000256" key="5">
    <source>
        <dbReference type="ARBA" id="ARBA00022801"/>
    </source>
</evidence>
<organism evidence="8 9">
    <name type="scientific">Pelotomaculum schinkii</name>
    <dbReference type="NCBI Taxonomy" id="78350"/>
    <lineage>
        <taxon>Bacteria</taxon>
        <taxon>Bacillati</taxon>
        <taxon>Bacillota</taxon>
        <taxon>Clostridia</taxon>
        <taxon>Eubacteriales</taxon>
        <taxon>Desulfotomaculaceae</taxon>
        <taxon>Pelotomaculum</taxon>
    </lineage>
</organism>
<evidence type="ECO:0000256" key="3">
    <source>
        <dbReference type="ARBA" id="ARBA00022722"/>
    </source>
</evidence>
<accession>A0A4Y7RAP3</accession>
<sequence>MTRMPRVTGKKVVTALKGAGFIVVRVNGSHHHLYKPGSNLVTVPVHAGETLSPMLIKSILEQAGLTIEEFIELL</sequence>
<comment type="similarity">
    <text evidence="1">Belongs to the HicA mRNA interferase family.</text>
</comment>
<name>A0A4Y7RAP3_9FIRM</name>
<dbReference type="Proteomes" id="UP000298324">
    <property type="component" value="Unassembled WGS sequence"/>
</dbReference>
<dbReference type="PANTHER" id="PTHR34873:SF3">
    <property type="entry name" value="ADDICTION MODULE TOXIN, HICA FAMILY"/>
    <property type="match status" value="1"/>
</dbReference>
<dbReference type="GO" id="GO:0004519">
    <property type="term" value="F:endonuclease activity"/>
    <property type="evidence" value="ECO:0007669"/>
    <property type="project" value="UniProtKB-KW"/>
</dbReference>
<protein>
    <submittedName>
        <fullName evidence="8">YcfA-like protein</fullName>
    </submittedName>
</protein>